<dbReference type="EMBL" id="BGPR01003647">
    <property type="protein sequence ID" value="GBM90727.1"/>
    <property type="molecule type" value="Genomic_DNA"/>
</dbReference>
<feature type="compositionally biased region" description="Low complexity" evidence="1">
    <location>
        <begin position="37"/>
        <end position="48"/>
    </location>
</feature>
<reference evidence="2 3" key="1">
    <citation type="journal article" date="2019" name="Sci. Rep.">
        <title>Orb-weaving spider Araneus ventricosus genome elucidates the spidroin gene catalogue.</title>
        <authorList>
            <person name="Kono N."/>
            <person name="Nakamura H."/>
            <person name="Ohtoshi R."/>
            <person name="Moran D.A.P."/>
            <person name="Shinohara A."/>
            <person name="Yoshida Y."/>
            <person name="Fujiwara M."/>
            <person name="Mori M."/>
            <person name="Tomita M."/>
            <person name="Arakawa K."/>
        </authorList>
    </citation>
    <scope>NUCLEOTIDE SEQUENCE [LARGE SCALE GENOMIC DNA]</scope>
</reference>
<evidence type="ECO:0000256" key="1">
    <source>
        <dbReference type="SAM" id="MobiDB-lite"/>
    </source>
</evidence>
<organism evidence="2 3">
    <name type="scientific">Araneus ventricosus</name>
    <name type="common">Orbweaver spider</name>
    <name type="synonym">Epeira ventricosa</name>
    <dbReference type="NCBI Taxonomy" id="182803"/>
    <lineage>
        <taxon>Eukaryota</taxon>
        <taxon>Metazoa</taxon>
        <taxon>Ecdysozoa</taxon>
        <taxon>Arthropoda</taxon>
        <taxon>Chelicerata</taxon>
        <taxon>Arachnida</taxon>
        <taxon>Araneae</taxon>
        <taxon>Araneomorphae</taxon>
        <taxon>Entelegynae</taxon>
        <taxon>Araneoidea</taxon>
        <taxon>Araneidae</taxon>
        <taxon>Araneus</taxon>
    </lineage>
</organism>
<proteinExistence type="predicted"/>
<feature type="compositionally biased region" description="Polar residues" evidence="1">
    <location>
        <begin position="13"/>
        <end position="36"/>
    </location>
</feature>
<evidence type="ECO:0000313" key="3">
    <source>
        <dbReference type="Proteomes" id="UP000499080"/>
    </source>
</evidence>
<evidence type="ECO:0000313" key="2">
    <source>
        <dbReference type="EMBL" id="GBM90727.1"/>
    </source>
</evidence>
<feature type="region of interest" description="Disordered" evidence="1">
    <location>
        <begin position="13"/>
        <end position="48"/>
    </location>
</feature>
<dbReference type="Proteomes" id="UP000499080">
    <property type="component" value="Unassembled WGS sequence"/>
</dbReference>
<accession>A0A4Y2JLC2</accession>
<gene>
    <name evidence="2" type="ORF">AVEN_197236_1</name>
</gene>
<sequence>MFEWQLIEVNSNRTSQLNSKSSGDPNNPTDTNKSSENTSSSINTASHHSSINLQIESTSLTSTPKAVSSTILNPKSILPHMSLDKISLSSEKEVSVTTALSQLRPIPVSKNFDSDKYFIIAHESTSQKYNSFNPSQTALRGIYSISASLSGPERHDFIETLNSRERQALYNSLKSSPPIRTGRMNFFLKLKRPRLLYCNHH</sequence>
<name>A0A4Y2JLC2_ARAVE</name>
<protein>
    <submittedName>
        <fullName evidence="2">Uncharacterized protein</fullName>
    </submittedName>
</protein>
<comment type="caution">
    <text evidence="2">The sequence shown here is derived from an EMBL/GenBank/DDBJ whole genome shotgun (WGS) entry which is preliminary data.</text>
</comment>
<keyword evidence="3" id="KW-1185">Reference proteome</keyword>
<dbReference type="AlphaFoldDB" id="A0A4Y2JLC2"/>